<dbReference type="PROSITE" id="PS50850">
    <property type="entry name" value="MFS"/>
    <property type="match status" value="1"/>
</dbReference>
<protein>
    <submittedName>
        <fullName evidence="8">MFS transporter</fullName>
    </submittedName>
</protein>
<dbReference type="GO" id="GO:0022857">
    <property type="term" value="F:transmembrane transporter activity"/>
    <property type="evidence" value="ECO:0007669"/>
    <property type="project" value="InterPro"/>
</dbReference>
<keyword evidence="5 6" id="KW-0472">Membrane</keyword>
<evidence type="ECO:0000256" key="4">
    <source>
        <dbReference type="ARBA" id="ARBA00022989"/>
    </source>
</evidence>
<reference evidence="8" key="1">
    <citation type="submission" date="2021-04" db="EMBL/GenBank/DDBJ databases">
        <title>Genome based classification of Actinospica acidithermotolerans sp. nov., an actinobacterium isolated from an Indonesian hot spring.</title>
        <authorList>
            <person name="Kusuma A.B."/>
            <person name="Putra K.E."/>
            <person name="Nafisah S."/>
            <person name="Loh J."/>
            <person name="Nouioui I."/>
            <person name="Goodfellow M."/>
        </authorList>
    </citation>
    <scope>NUCLEOTIDE SEQUENCE</scope>
    <source>
        <strain evidence="8">CSCA 57</strain>
    </source>
</reference>
<dbReference type="Proteomes" id="UP000675781">
    <property type="component" value="Unassembled WGS sequence"/>
</dbReference>
<dbReference type="InterPro" id="IPR020846">
    <property type="entry name" value="MFS_dom"/>
</dbReference>
<comment type="caution">
    <text evidence="8">The sequence shown here is derived from an EMBL/GenBank/DDBJ whole genome shotgun (WGS) entry which is preliminary data.</text>
</comment>
<dbReference type="PANTHER" id="PTHR42718:SF9">
    <property type="entry name" value="MAJOR FACILITATOR SUPERFAMILY MULTIDRUG TRANSPORTER MFSC"/>
    <property type="match status" value="1"/>
</dbReference>
<dbReference type="RefSeq" id="WP_212529212.1">
    <property type="nucleotide sequence ID" value="NZ_JAGSOG010000067.1"/>
</dbReference>
<gene>
    <name evidence="8" type="ORF">KDL01_15570</name>
</gene>
<keyword evidence="9" id="KW-1185">Reference proteome</keyword>
<feature type="transmembrane region" description="Helical" evidence="6">
    <location>
        <begin position="157"/>
        <end position="176"/>
    </location>
</feature>
<keyword evidence="4 6" id="KW-1133">Transmembrane helix</keyword>
<proteinExistence type="predicted"/>
<evidence type="ECO:0000256" key="3">
    <source>
        <dbReference type="ARBA" id="ARBA00022692"/>
    </source>
</evidence>
<feature type="transmembrane region" description="Helical" evidence="6">
    <location>
        <begin position="212"/>
        <end position="233"/>
    </location>
</feature>
<dbReference type="Pfam" id="PF07690">
    <property type="entry name" value="MFS_1"/>
    <property type="match status" value="1"/>
</dbReference>
<dbReference type="InterPro" id="IPR011701">
    <property type="entry name" value="MFS"/>
</dbReference>
<dbReference type="EMBL" id="JAGSOG010000067">
    <property type="protein sequence ID" value="MBR7834693.1"/>
    <property type="molecule type" value="Genomic_DNA"/>
</dbReference>
<evidence type="ECO:0000256" key="2">
    <source>
        <dbReference type="ARBA" id="ARBA00022448"/>
    </source>
</evidence>
<sequence length="452" mass="46126">MPRLPAFPADTAVVRRLVVVEFLSGTLQGAFPVLLPGLATSLHFSAGDQALVLGVGYLVSGITVPLASRLGDLFGHRRLLLATLAITFLGYLLTAAAPGLALLLVGQALAGLLTCWLPLELALLRDQLGDARGGRAVGPLVGSLMLGTIFGDALRPGLWILAALPAIALLVVWRWVPESVTRAVGRVDWRGVGLLTVGLGMMFGAFSSVGHAVPAAAVIALLVVSAVLLALFVREELRTDSPTVDVRVLARRATAPVFGLSFLLGCILYGAQSPTLSFEAADPKSVGYGLNADSQVLGLLSLPAVLGATLGAILADRIARRVGARALLASGYGMATVGFAVIALSHGNAVSFIIPSSVCGFGAGIGLSLLPGLLMHRLPADQTATGAGVYNTLKTLAGAATGAVGAALLDTLLLRPGVASEGAYVTIWVGCAVLCAIGVPTALALRNHAPSE</sequence>
<dbReference type="GO" id="GO:0005886">
    <property type="term" value="C:plasma membrane"/>
    <property type="evidence" value="ECO:0007669"/>
    <property type="project" value="UniProtKB-SubCell"/>
</dbReference>
<feature type="non-terminal residue" evidence="8">
    <location>
        <position position="452"/>
    </location>
</feature>
<feature type="transmembrane region" description="Helical" evidence="6">
    <location>
        <begin position="352"/>
        <end position="374"/>
    </location>
</feature>
<feature type="transmembrane region" description="Helical" evidence="6">
    <location>
        <begin position="327"/>
        <end position="346"/>
    </location>
</feature>
<feature type="transmembrane region" description="Helical" evidence="6">
    <location>
        <begin position="253"/>
        <end position="271"/>
    </location>
</feature>
<evidence type="ECO:0000313" key="9">
    <source>
        <dbReference type="Proteomes" id="UP000675781"/>
    </source>
</evidence>
<evidence type="ECO:0000256" key="6">
    <source>
        <dbReference type="SAM" id="Phobius"/>
    </source>
</evidence>
<evidence type="ECO:0000256" key="1">
    <source>
        <dbReference type="ARBA" id="ARBA00004651"/>
    </source>
</evidence>
<evidence type="ECO:0000313" key="8">
    <source>
        <dbReference type="EMBL" id="MBR7834693.1"/>
    </source>
</evidence>
<dbReference type="PANTHER" id="PTHR42718">
    <property type="entry name" value="MAJOR FACILITATOR SUPERFAMILY MULTIDRUG TRANSPORTER MFSC"/>
    <property type="match status" value="1"/>
</dbReference>
<accession>A0A941EQK3</accession>
<comment type="subcellular location">
    <subcellularLocation>
        <location evidence="1">Cell membrane</location>
        <topology evidence="1">Multi-pass membrane protein</topology>
    </subcellularLocation>
</comment>
<dbReference type="SUPFAM" id="SSF103473">
    <property type="entry name" value="MFS general substrate transporter"/>
    <property type="match status" value="1"/>
</dbReference>
<dbReference type="Gene3D" id="1.20.1250.20">
    <property type="entry name" value="MFS general substrate transporter like domains"/>
    <property type="match status" value="2"/>
</dbReference>
<organism evidence="8 9">
    <name type="scientific">Actinospica durhamensis</name>
    <dbReference type="NCBI Taxonomy" id="1508375"/>
    <lineage>
        <taxon>Bacteria</taxon>
        <taxon>Bacillati</taxon>
        <taxon>Actinomycetota</taxon>
        <taxon>Actinomycetes</taxon>
        <taxon>Catenulisporales</taxon>
        <taxon>Actinospicaceae</taxon>
        <taxon>Actinospica</taxon>
    </lineage>
</organism>
<keyword evidence="2" id="KW-0813">Transport</keyword>
<feature type="transmembrane region" description="Helical" evidence="6">
    <location>
        <begin position="79"/>
        <end position="97"/>
    </location>
</feature>
<name>A0A941EQK3_9ACTN</name>
<feature type="transmembrane region" description="Helical" evidence="6">
    <location>
        <begin position="296"/>
        <end position="315"/>
    </location>
</feature>
<evidence type="ECO:0000256" key="5">
    <source>
        <dbReference type="ARBA" id="ARBA00023136"/>
    </source>
</evidence>
<dbReference type="AlphaFoldDB" id="A0A941EQK3"/>
<evidence type="ECO:0000259" key="7">
    <source>
        <dbReference type="PROSITE" id="PS50850"/>
    </source>
</evidence>
<feature type="transmembrane region" description="Helical" evidence="6">
    <location>
        <begin position="50"/>
        <end position="67"/>
    </location>
</feature>
<feature type="transmembrane region" description="Helical" evidence="6">
    <location>
        <begin position="425"/>
        <end position="445"/>
    </location>
</feature>
<feature type="transmembrane region" description="Helical" evidence="6">
    <location>
        <begin position="395"/>
        <end position="413"/>
    </location>
</feature>
<dbReference type="InterPro" id="IPR036259">
    <property type="entry name" value="MFS_trans_sf"/>
</dbReference>
<feature type="domain" description="Major facilitator superfamily (MFS) profile" evidence="7">
    <location>
        <begin position="13"/>
        <end position="450"/>
    </location>
</feature>
<feature type="transmembrane region" description="Helical" evidence="6">
    <location>
        <begin position="188"/>
        <end position="206"/>
    </location>
</feature>
<keyword evidence="3 6" id="KW-0812">Transmembrane</keyword>